<keyword evidence="3" id="KW-1185">Reference proteome</keyword>
<dbReference type="RefSeq" id="WP_005266938.1">
    <property type="nucleotide sequence ID" value="NZ_ANPE02000062.1"/>
</dbReference>
<gene>
    <name evidence="2" type="ORF">D477_002506</name>
</gene>
<dbReference type="Proteomes" id="UP000010729">
    <property type="component" value="Unassembled WGS sequence"/>
</dbReference>
<evidence type="ECO:0000313" key="2">
    <source>
        <dbReference type="EMBL" id="EMY35773.1"/>
    </source>
</evidence>
<protein>
    <submittedName>
        <fullName evidence="2">Uncharacterized protein</fullName>
    </submittedName>
</protein>
<name>N1VBW8_9MICC</name>
<accession>N1VBW8</accession>
<organism evidence="2 3">
    <name type="scientific">Arthrobacter crystallopoietes BAB-32</name>
    <dbReference type="NCBI Taxonomy" id="1246476"/>
    <lineage>
        <taxon>Bacteria</taxon>
        <taxon>Bacillati</taxon>
        <taxon>Actinomycetota</taxon>
        <taxon>Actinomycetes</taxon>
        <taxon>Micrococcales</taxon>
        <taxon>Micrococcaceae</taxon>
        <taxon>Crystallibacter</taxon>
    </lineage>
</organism>
<proteinExistence type="predicted"/>
<feature type="chain" id="PRO_5004112890" evidence="1">
    <location>
        <begin position="39"/>
        <end position="120"/>
    </location>
</feature>
<evidence type="ECO:0000256" key="1">
    <source>
        <dbReference type="SAM" id="SignalP"/>
    </source>
</evidence>
<evidence type="ECO:0000313" key="3">
    <source>
        <dbReference type="Proteomes" id="UP000010729"/>
    </source>
</evidence>
<dbReference type="OrthoDB" id="4955312at2"/>
<dbReference type="EMBL" id="ANPE02000062">
    <property type="protein sequence ID" value="EMY35773.1"/>
    <property type="molecule type" value="Genomic_DNA"/>
</dbReference>
<reference evidence="2 3" key="1">
    <citation type="journal article" date="2013" name="Genome Announc.">
        <title>Draft Genome Sequence of Arthrobacter crystallopoietes Strain BAB-32, Revealing Genes for Bioremediation.</title>
        <authorList>
            <person name="Joshi M.N."/>
            <person name="Pandit A.S."/>
            <person name="Sharma A."/>
            <person name="Pandya R.V."/>
            <person name="Desai S.M."/>
            <person name="Saxena A.K."/>
            <person name="Bagatharia S.B."/>
        </authorList>
    </citation>
    <scope>NUCLEOTIDE SEQUENCE [LARGE SCALE GENOMIC DNA]</scope>
    <source>
        <strain evidence="2 3">BAB-32</strain>
    </source>
</reference>
<keyword evidence="1" id="KW-0732">Signal</keyword>
<sequence length="120" mass="13068">MASRRRYFVRSMRIAAGSFLAAAAVTTMGALGSASAVAAVPAFESVHTKVSAAGAALYVRRESELLERQLLRQRGDERERTDRVAGIRAEMDQAVDWGLVTPAQAERFAAQLESRIMNGR</sequence>
<dbReference type="AlphaFoldDB" id="N1VBW8"/>
<feature type="signal peptide" evidence="1">
    <location>
        <begin position="1"/>
        <end position="38"/>
    </location>
</feature>
<comment type="caution">
    <text evidence="2">The sequence shown here is derived from an EMBL/GenBank/DDBJ whole genome shotgun (WGS) entry which is preliminary data.</text>
</comment>